<keyword evidence="1" id="KW-0732">Signal</keyword>
<feature type="signal peptide" evidence="1">
    <location>
        <begin position="1"/>
        <end position="23"/>
    </location>
</feature>
<dbReference type="InterPro" id="IPR023614">
    <property type="entry name" value="Porin_dom_sf"/>
</dbReference>
<name>A0A3A1Y5L1_9GAMM</name>
<dbReference type="SUPFAM" id="SSF56935">
    <property type="entry name" value="Porins"/>
    <property type="match status" value="1"/>
</dbReference>
<evidence type="ECO:0000313" key="2">
    <source>
        <dbReference type="EMBL" id="RIY32559.1"/>
    </source>
</evidence>
<evidence type="ECO:0000256" key="1">
    <source>
        <dbReference type="SAM" id="SignalP"/>
    </source>
</evidence>
<gene>
    <name evidence="2" type="ORF">CKF59_06875</name>
</gene>
<dbReference type="Proteomes" id="UP000265964">
    <property type="component" value="Unassembled WGS sequence"/>
</dbReference>
<dbReference type="OrthoDB" id="5675152at2"/>
<organism evidence="2 3">
    <name type="scientific">Psittacicella gerlachiana</name>
    <dbReference type="NCBI Taxonomy" id="2028574"/>
    <lineage>
        <taxon>Bacteria</taxon>
        <taxon>Pseudomonadati</taxon>
        <taxon>Pseudomonadota</taxon>
        <taxon>Gammaproteobacteria</taxon>
        <taxon>Pasteurellales</taxon>
        <taxon>Psittacicellaceae</taxon>
        <taxon>Psittacicella</taxon>
    </lineage>
</organism>
<feature type="chain" id="PRO_5017342808" description="Porin" evidence="1">
    <location>
        <begin position="24"/>
        <end position="349"/>
    </location>
</feature>
<dbReference type="RefSeq" id="WP_147397146.1">
    <property type="nucleotide sequence ID" value="NZ_NRJF01000225.1"/>
</dbReference>
<sequence length="349" mass="38771">MKKTLLALTLAAATLFTANSAQAYTLYSDDNTNLRVYGYAFYYRLLNEQAGGFNASGTNSLTKTDYFQFRTQVLYTKKLDDKVSVRAFARFRYIKSWRYAYTRTLQSNGSHTTTENKSITERKFLHNDRLYLTLSHSDYGSVTVGKNISFLAGESWSGGYPAVLGVYDAAWNSNTLGGFVTDKSFKFSSKTFNGKHSFALAYDQNNSGNYNAYGVGYYYNFANDGGTLYAVGSLGVAKNKYKVSNPTSALDEQAVEVGYYGDLGKYSHVAYFQASHNKSYDKTAANKVFALAYSGSYSFGKLSTYFSSALTRENTKASGVTTRNFYAGAVVGVGYTFWRKDAFRVQGNL</sequence>
<keyword evidence="3" id="KW-1185">Reference proteome</keyword>
<dbReference type="EMBL" id="NRJF01000225">
    <property type="protein sequence ID" value="RIY32559.1"/>
    <property type="molecule type" value="Genomic_DNA"/>
</dbReference>
<dbReference type="AlphaFoldDB" id="A0A3A1Y5L1"/>
<comment type="caution">
    <text evidence="2">The sequence shown here is derived from an EMBL/GenBank/DDBJ whole genome shotgun (WGS) entry which is preliminary data.</text>
</comment>
<evidence type="ECO:0000313" key="3">
    <source>
        <dbReference type="Proteomes" id="UP000265964"/>
    </source>
</evidence>
<reference evidence="2 3" key="1">
    <citation type="submission" date="2017-08" db="EMBL/GenBank/DDBJ databases">
        <title>Reclassification of Bisgaard taxon 37 and 44.</title>
        <authorList>
            <person name="Christensen H."/>
        </authorList>
    </citation>
    <scope>NUCLEOTIDE SEQUENCE [LARGE SCALE GENOMIC DNA]</scope>
    <source>
        <strain evidence="2 3">EEAB3T1</strain>
    </source>
</reference>
<proteinExistence type="predicted"/>
<evidence type="ECO:0008006" key="4">
    <source>
        <dbReference type="Google" id="ProtNLM"/>
    </source>
</evidence>
<dbReference type="Gene3D" id="2.40.160.10">
    <property type="entry name" value="Porin"/>
    <property type="match status" value="1"/>
</dbReference>
<protein>
    <recommendedName>
        <fullName evidence="4">Porin</fullName>
    </recommendedName>
</protein>
<feature type="non-terminal residue" evidence="2">
    <location>
        <position position="349"/>
    </location>
</feature>
<accession>A0A3A1Y5L1</accession>